<feature type="domain" description="Retrotransposon gag" evidence="1">
    <location>
        <begin position="75"/>
        <end position="166"/>
    </location>
</feature>
<protein>
    <recommendedName>
        <fullName evidence="1">Retrotransposon gag domain-containing protein</fullName>
    </recommendedName>
</protein>
<gene>
    <name evidence="2" type="ORF">BUALT_Bualt02G0062500</name>
</gene>
<dbReference type="InterPro" id="IPR005162">
    <property type="entry name" value="Retrotrans_gag_dom"/>
</dbReference>
<dbReference type="EMBL" id="WHWC01000002">
    <property type="protein sequence ID" value="KAG8387836.1"/>
    <property type="molecule type" value="Genomic_DNA"/>
</dbReference>
<dbReference type="PANTHER" id="PTHR33223">
    <property type="entry name" value="CCHC-TYPE DOMAIN-CONTAINING PROTEIN"/>
    <property type="match status" value="1"/>
</dbReference>
<dbReference type="Proteomes" id="UP000826271">
    <property type="component" value="Unassembled WGS sequence"/>
</dbReference>
<reference evidence="2" key="1">
    <citation type="submission" date="2019-10" db="EMBL/GenBank/DDBJ databases">
        <authorList>
            <person name="Zhang R."/>
            <person name="Pan Y."/>
            <person name="Wang J."/>
            <person name="Ma R."/>
            <person name="Yu S."/>
        </authorList>
    </citation>
    <scope>NUCLEOTIDE SEQUENCE</scope>
    <source>
        <strain evidence="2">LA-IB0</strain>
        <tissue evidence="2">Leaf</tissue>
    </source>
</reference>
<evidence type="ECO:0000259" key="1">
    <source>
        <dbReference type="Pfam" id="PF03732"/>
    </source>
</evidence>
<evidence type="ECO:0000313" key="3">
    <source>
        <dbReference type="Proteomes" id="UP000826271"/>
    </source>
</evidence>
<proteinExistence type="predicted"/>
<accession>A0AAV6XY05</accession>
<keyword evidence="3" id="KW-1185">Reference proteome</keyword>
<evidence type="ECO:0000313" key="2">
    <source>
        <dbReference type="EMBL" id="KAG8387836.1"/>
    </source>
</evidence>
<name>A0AAV6XY05_9LAMI</name>
<sequence length="185" mass="21443">MLIQIGLPPIYNAMEEKALQRRNSPFCEAILSESLGNFRIPDLPKYDVSTDPKQYIVAYDNLMTMHNLSDALNNRIFVTTLTGQAHEWFTNLPTGCIVDYVQFRRKFDYHFASKRMYAKSVAHLFNIRQKEDENLRTFVDCFNDEALDVQGLTNDIKINLMINALKMGPFADALIRDRPLTWKNS</sequence>
<organism evidence="2 3">
    <name type="scientific">Buddleja alternifolia</name>
    <dbReference type="NCBI Taxonomy" id="168488"/>
    <lineage>
        <taxon>Eukaryota</taxon>
        <taxon>Viridiplantae</taxon>
        <taxon>Streptophyta</taxon>
        <taxon>Embryophyta</taxon>
        <taxon>Tracheophyta</taxon>
        <taxon>Spermatophyta</taxon>
        <taxon>Magnoliopsida</taxon>
        <taxon>eudicotyledons</taxon>
        <taxon>Gunneridae</taxon>
        <taxon>Pentapetalae</taxon>
        <taxon>asterids</taxon>
        <taxon>lamiids</taxon>
        <taxon>Lamiales</taxon>
        <taxon>Scrophulariaceae</taxon>
        <taxon>Buddlejeae</taxon>
        <taxon>Buddleja</taxon>
    </lineage>
</organism>
<dbReference type="AlphaFoldDB" id="A0AAV6XY05"/>
<dbReference type="Pfam" id="PF03732">
    <property type="entry name" value="Retrotrans_gag"/>
    <property type="match status" value="1"/>
</dbReference>
<comment type="caution">
    <text evidence="2">The sequence shown here is derived from an EMBL/GenBank/DDBJ whole genome shotgun (WGS) entry which is preliminary data.</text>
</comment>
<dbReference type="PANTHER" id="PTHR33223:SF10">
    <property type="entry name" value="AMINOTRANSFERASE-LIKE PLANT MOBILE DOMAIN-CONTAINING PROTEIN"/>
    <property type="match status" value="1"/>
</dbReference>